<feature type="domain" description="Nucleoside transporter/FeoB GTPase Gate" evidence="2">
    <location>
        <begin position="42"/>
        <end position="152"/>
    </location>
</feature>
<keyword evidence="1" id="KW-0472">Membrane</keyword>
<evidence type="ECO:0000313" key="4">
    <source>
        <dbReference type="Proteomes" id="UP000275076"/>
    </source>
</evidence>
<evidence type="ECO:0000256" key="1">
    <source>
        <dbReference type="SAM" id="Phobius"/>
    </source>
</evidence>
<dbReference type="AlphaFoldDB" id="A0A3R9PNB4"/>
<sequence length="199" mass="22029">MVHIIWMFLLVVGIITAMFNGRMENVSEAIFTGAEEAVTLCFGLISVMVFWLGIMNLAKNSGLLNIFTKWMRPLAIRLFPEVPPEHPAMGYILSNITANLMGLGNAATPMGIKAVKELRILNDDKEEASRSMVTLMALNTASLTLIPTTVIAIRMNYESAAPAEIVGTTIMATACSTIAALCIDRYFYYRRLRKRKGFT</sequence>
<feature type="transmembrane region" description="Helical" evidence="1">
    <location>
        <begin position="133"/>
        <end position="153"/>
    </location>
</feature>
<evidence type="ECO:0000313" key="3">
    <source>
        <dbReference type="EMBL" id="RSL34635.1"/>
    </source>
</evidence>
<organism evidence="3 4">
    <name type="scientific">Salibacterium salarium</name>
    <dbReference type="NCBI Taxonomy" id="284579"/>
    <lineage>
        <taxon>Bacteria</taxon>
        <taxon>Bacillati</taxon>
        <taxon>Bacillota</taxon>
        <taxon>Bacilli</taxon>
        <taxon>Bacillales</taxon>
        <taxon>Bacillaceae</taxon>
    </lineage>
</organism>
<proteinExistence type="predicted"/>
<dbReference type="Proteomes" id="UP000275076">
    <property type="component" value="Unassembled WGS sequence"/>
</dbReference>
<keyword evidence="1" id="KW-1133">Transmembrane helix</keyword>
<dbReference type="OrthoDB" id="9782481at2"/>
<feature type="transmembrane region" description="Helical" evidence="1">
    <location>
        <begin position="6"/>
        <end position="25"/>
    </location>
</feature>
<keyword evidence="1" id="KW-0812">Transmembrane</keyword>
<gene>
    <name evidence="3" type="ORF">D7Z54_05710</name>
</gene>
<dbReference type="EMBL" id="RBVX01000003">
    <property type="protein sequence ID" value="RSL34635.1"/>
    <property type="molecule type" value="Genomic_DNA"/>
</dbReference>
<accession>A0A3R9PNB4</accession>
<dbReference type="InterPro" id="IPR011642">
    <property type="entry name" value="Gate_dom"/>
</dbReference>
<dbReference type="RefSeq" id="WP_125554866.1">
    <property type="nucleotide sequence ID" value="NZ_RBVX01000003.1"/>
</dbReference>
<protein>
    <submittedName>
        <fullName evidence="3">Spore maturation protein</fullName>
    </submittedName>
</protein>
<feature type="transmembrane region" description="Helical" evidence="1">
    <location>
        <begin position="37"/>
        <end position="58"/>
    </location>
</feature>
<reference evidence="3 4" key="1">
    <citation type="submission" date="2018-10" db="EMBL/GenBank/DDBJ databases">
        <title>Draft genome sequence of Bacillus salarius IM0101, isolated from a hypersaline soil in Inner Mongolia, China.</title>
        <authorList>
            <person name="Yamprayoonswat W."/>
            <person name="Boonvisut S."/>
            <person name="Jumpathong W."/>
            <person name="Sittihan S."/>
            <person name="Ruangsuj P."/>
            <person name="Wanthongcharoen S."/>
            <person name="Thongpramul N."/>
            <person name="Pimmason S."/>
            <person name="Yu B."/>
            <person name="Yasawong M."/>
        </authorList>
    </citation>
    <scope>NUCLEOTIDE SEQUENCE [LARGE SCALE GENOMIC DNA]</scope>
    <source>
        <strain evidence="3 4">IM0101</strain>
    </source>
</reference>
<dbReference type="Pfam" id="PF07670">
    <property type="entry name" value="Gate"/>
    <property type="match status" value="1"/>
</dbReference>
<keyword evidence="4" id="KW-1185">Reference proteome</keyword>
<evidence type="ECO:0000259" key="2">
    <source>
        <dbReference type="Pfam" id="PF07670"/>
    </source>
</evidence>
<comment type="caution">
    <text evidence="3">The sequence shown here is derived from an EMBL/GenBank/DDBJ whole genome shotgun (WGS) entry which is preliminary data.</text>
</comment>
<name>A0A3R9PNB4_9BACI</name>
<feature type="transmembrane region" description="Helical" evidence="1">
    <location>
        <begin position="165"/>
        <end position="188"/>
    </location>
</feature>